<dbReference type="AlphaFoldDB" id="A0A1V9ZNM7"/>
<proteinExistence type="predicted"/>
<keyword evidence="2" id="KW-1185">Reference proteome</keyword>
<dbReference type="OrthoDB" id="62673at2759"/>
<evidence type="ECO:0000313" key="2">
    <source>
        <dbReference type="Proteomes" id="UP000243217"/>
    </source>
</evidence>
<comment type="caution">
    <text evidence="1">The sequence shown here is derived from an EMBL/GenBank/DDBJ whole genome shotgun (WGS) entry which is preliminary data.</text>
</comment>
<name>A0A1V9ZNM7_9STRA</name>
<evidence type="ECO:0000313" key="1">
    <source>
        <dbReference type="EMBL" id="OQR99605.1"/>
    </source>
</evidence>
<organism evidence="1 2">
    <name type="scientific">Thraustotheca clavata</name>
    <dbReference type="NCBI Taxonomy" id="74557"/>
    <lineage>
        <taxon>Eukaryota</taxon>
        <taxon>Sar</taxon>
        <taxon>Stramenopiles</taxon>
        <taxon>Oomycota</taxon>
        <taxon>Saprolegniomycetes</taxon>
        <taxon>Saprolegniales</taxon>
        <taxon>Achlyaceae</taxon>
        <taxon>Thraustotheca</taxon>
    </lineage>
</organism>
<dbReference type="Proteomes" id="UP000243217">
    <property type="component" value="Unassembled WGS sequence"/>
</dbReference>
<accession>A0A1V9ZNM7</accession>
<protein>
    <recommendedName>
        <fullName evidence="3">F-box domain-containing protein</fullName>
    </recommendedName>
</protein>
<evidence type="ECO:0008006" key="3">
    <source>
        <dbReference type="Google" id="ProtNLM"/>
    </source>
</evidence>
<reference evidence="1 2" key="1">
    <citation type="journal article" date="2014" name="Genome Biol. Evol.">
        <title>The secreted proteins of Achlya hypogyna and Thraustotheca clavata identify the ancestral oomycete secretome and reveal gene acquisitions by horizontal gene transfer.</title>
        <authorList>
            <person name="Misner I."/>
            <person name="Blouin N."/>
            <person name="Leonard G."/>
            <person name="Richards T.A."/>
            <person name="Lane C.E."/>
        </authorList>
    </citation>
    <scope>NUCLEOTIDE SEQUENCE [LARGE SCALE GENOMIC DNA]</scope>
    <source>
        <strain evidence="1 2">ATCC 34112</strain>
    </source>
</reference>
<dbReference type="EMBL" id="JNBS01001795">
    <property type="protein sequence ID" value="OQR99605.1"/>
    <property type="molecule type" value="Genomic_DNA"/>
</dbReference>
<sequence length="467" mass="53125">MEAVLPSSCTFTSDSRVNANEKESLMVENYRENTLGYVLPFLSIQDLFCVTQLNKEIERFCELEWKERVFKRFGAIRYNVVSYRRIYALRTYFQQQVASNVSARVYLMNASGDTTYFRIDTGKHLMCSRERACVYNRCERMFDLSLRINRSIQEISALIGMVSLEEARDLLNEHMNLMASVAALRGSLLFESELFQVFPAPVLLDSNVLLRGNYSLDKPEFQGVPLMVQLWISLDSIVYRPLAAPIMLECNNQLTGHKVQRFHELAGMTIDIDDNSMRYNLQPEHLCINVLASNTYLLYLFNPTQFRPLDWSYEAGLRIAGNTHLLPHQKEGVFLNITSNALRVFLSYGKLLDDTGDDTGLRVGSRGGKACAPLAIQCNEGDSTFTFSIIACNRLTQQKRLVVSQAMRLTLPKQNTGKTERHAHLANDAVICYTFDGENVLQYIEFAIGFEALLDVLGIAKFVQGRQ</sequence>
<gene>
    <name evidence="1" type="ORF">THRCLA_06450</name>
</gene>